<organism evidence="1 2">
    <name type="scientific">Dreissena polymorpha</name>
    <name type="common">Zebra mussel</name>
    <name type="synonym">Mytilus polymorpha</name>
    <dbReference type="NCBI Taxonomy" id="45954"/>
    <lineage>
        <taxon>Eukaryota</taxon>
        <taxon>Metazoa</taxon>
        <taxon>Spiralia</taxon>
        <taxon>Lophotrochozoa</taxon>
        <taxon>Mollusca</taxon>
        <taxon>Bivalvia</taxon>
        <taxon>Autobranchia</taxon>
        <taxon>Heteroconchia</taxon>
        <taxon>Euheterodonta</taxon>
        <taxon>Imparidentia</taxon>
        <taxon>Neoheterodontei</taxon>
        <taxon>Myida</taxon>
        <taxon>Dreissenoidea</taxon>
        <taxon>Dreissenidae</taxon>
        <taxon>Dreissena</taxon>
    </lineage>
</organism>
<comment type="caution">
    <text evidence="1">The sequence shown here is derived from an EMBL/GenBank/DDBJ whole genome shotgun (WGS) entry which is preliminary data.</text>
</comment>
<evidence type="ECO:0000313" key="1">
    <source>
        <dbReference type="EMBL" id="KAH3854946.1"/>
    </source>
</evidence>
<name>A0A9D4LB89_DREPO</name>
<reference evidence="1" key="1">
    <citation type="journal article" date="2019" name="bioRxiv">
        <title>The Genome of the Zebra Mussel, Dreissena polymorpha: A Resource for Invasive Species Research.</title>
        <authorList>
            <person name="McCartney M.A."/>
            <person name="Auch B."/>
            <person name="Kono T."/>
            <person name="Mallez S."/>
            <person name="Zhang Y."/>
            <person name="Obille A."/>
            <person name="Becker A."/>
            <person name="Abrahante J.E."/>
            <person name="Garbe J."/>
            <person name="Badalamenti J.P."/>
            <person name="Herman A."/>
            <person name="Mangelson H."/>
            <person name="Liachko I."/>
            <person name="Sullivan S."/>
            <person name="Sone E.D."/>
            <person name="Koren S."/>
            <person name="Silverstein K.A.T."/>
            <person name="Beckman K.B."/>
            <person name="Gohl D.M."/>
        </authorList>
    </citation>
    <scope>NUCLEOTIDE SEQUENCE</scope>
    <source>
        <strain evidence="1">Duluth1</strain>
        <tissue evidence="1">Whole animal</tissue>
    </source>
</reference>
<sequence length="138" mass="15600">MVLFRDQHCLYEWASSSRYGLLSFLEEDVCGIIHWRIYAASEGASSLARRAGGNGERRCRYGKSAIHLWAPLMLRGSKRYPGTVVATSGKDSVNREPLLQHLERTASSGKRCCVKLKFIGSFVHLTEHFSFIVSFFLL</sequence>
<accession>A0A9D4LB89</accession>
<reference evidence="1" key="2">
    <citation type="submission" date="2020-11" db="EMBL/GenBank/DDBJ databases">
        <authorList>
            <person name="McCartney M.A."/>
            <person name="Auch B."/>
            <person name="Kono T."/>
            <person name="Mallez S."/>
            <person name="Becker A."/>
            <person name="Gohl D.M."/>
            <person name="Silverstein K.A.T."/>
            <person name="Koren S."/>
            <person name="Bechman K.B."/>
            <person name="Herman A."/>
            <person name="Abrahante J.E."/>
            <person name="Garbe J."/>
        </authorList>
    </citation>
    <scope>NUCLEOTIDE SEQUENCE</scope>
    <source>
        <strain evidence="1">Duluth1</strain>
        <tissue evidence="1">Whole animal</tissue>
    </source>
</reference>
<evidence type="ECO:0000313" key="2">
    <source>
        <dbReference type="Proteomes" id="UP000828390"/>
    </source>
</evidence>
<dbReference type="EMBL" id="JAIWYP010000003">
    <property type="protein sequence ID" value="KAH3854946.1"/>
    <property type="molecule type" value="Genomic_DNA"/>
</dbReference>
<dbReference type="AlphaFoldDB" id="A0A9D4LB89"/>
<protein>
    <submittedName>
        <fullName evidence="1">Uncharacterized protein</fullName>
    </submittedName>
</protein>
<dbReference type="Proteomes" id="UP000828390">
    <property type="component" value="Unassembled WGS sequence"/>
</dbReference>
<proteinExistence type="predicted"/>
<gene>
    <name evidence="1" type="ORF">DPMN_097506</name>
</gene>
<keyword evidence="2" id="KW-1185">Reference proteome</keyword>